<name>A0A1M7GBS1_9FLAO</name>
<dbReference type="Gene3D" id="1.10.10.10">
    <property type="entry name" value="Winged helix-like DNA-binding domain superfamily/Winged helix DNA-binding domain"/>
    <property type="match status" value="1"/>
</dbReference>
<gene>
    <name evidence="5" type="ORF">SAMN05444366_2480</name>
</gene>
<keyword evidence="6" id="KW-1185">Reference proteome</keyword>
<sequence length="336" mass="38878">MLNEEQEKFVFVINHDSDIPKYQQLVNGINNAIAENILQKGDLLPSVNAICKENQLSRDTVFKAYTILKDQNVIDSVPNKGYYVSGETRKVLLVLDTFKAYKEVLYHSFVNNLPDNVITDVQFHHYNIDVFKTIINNSVGKYYKYVVMNFDHKEVSPTLSAISNDKLLLIDWNIHVKKENNYVFQDFGKAFYNSLKEAVDLFKKYKNIQFIYPDYTNHPKETLESFKKFCADFHFKYEIITDSKKFNIEKGIAYISVSDRVLGDFLEQCKEKDLEPGTDVGFLSYNETPMKKFIYKGISVVSTDFKEMGTKAAAFITTDETVQEYIATSLTIRESL</sequence>
<feature type="domain" description="HTH gntR-type" evidence="4">
    <location>
        <begin position="19"/>
        <end position="87"/>
    </location>
</feature>
<dbReference type="Gene3D" id="3.40.50.2300">
    <property type="match status" value="2"/>
</dbReference>
<dbReference type="SMART" id="SM00345">
    <property type="entry name" value="HTH_GNTR"/>
    <property type="match status" value="1"/>
</dbReference>
<dbReference type="InterPro" id="IPR000524">
    <property type="entry name" value="Tscrpt_reg_HTH_GntR"/>
</dbReference>
<dbReference type="Pfam" id="PF00392">
    <property type="entry name" value="GntR"/>
    <property type="match status" value="1"/>
</dbReference>
<evidence type="ECO:0000256" key="2">
    <source>
        <dbReference type="ARBA" id="ARBA00023125"/>
    </source>
</evidence>
<dbReference type="SUPFAM" id="SSF46785">
    <property type="entry name" value="Winged helix' DNA-binding domain"/>
    <property type="match status" value="1"/>
</dbReference>
<dbReference type="InterPro" id="IPR036388">
    <property type="entry name" value="WH-like_DNA-bd_sf"/>
</dbReference>
<dbReference type="EMBL" id="FRBY01000003">
    <property type="protein sequence ID" value="SHM13636.1"/>
    <property type="molecule type" value="Genomic_DNA"/>
</dbReference>
<accession>A0A1M7GBS1</accession>
<dbReference type="AlphaFoldDB" id="A0A1M7GBS1"/>
<dbReference type="RefSeq" id="WP_072972783.1">
    <property type="nucleotide sequence ID" value="NZ_FRBY01000003.1"/>
</dbReference>
<dbReference type="GO" id="GO:0003677">
    <property type="term" value="F:DNA binding"/>
    <property type="evidence" value="ECO:0007669"/>
    <property type="project" value="UniProtKB-KW"/>
</dbReference>
<dbReference type="InterPro" id="IPR028082">
    <property type="entry name" value="Peripla_BP_I"/>
</dbReference>
<organism evidence="5 6">
    <name type="scientific">Flavobacterium saccharophilum</name>
    <dbReference type="NCBI Taxonomy" id="29534"/>
    <lineage>
        <taxon>Bacteria</taxon>
        <taxon>Pseudomonadati</taxon>
        <taxon>Bacteroidota</taxon>
        <taxon>Flavobacteriia</taxon>
        <taxon>Flavobacteriales</taxon>
        <taxon>Flavobacteriaceae</taxon>
        <taxon>Flavobacterium</taxon>
    </lineage>
</organism>
<evidence type="ECO:0000259" key="4">
    <source>
        <dbReference type="PROSITE" id="PS50949"/>
    </source>
</evidence>
<evidence type="ECO:0000313" key="6">
    <source>
        <dbReference type="Proteomes" id="UP000184121"/>
    </source>
</evidence>
<keyword evidence="1" id="KW-0805">Transcription regulation</keyword>
<evidence type="ECO:0000313" key="5">
    <source>
        <dbReference type="EMBL" id="SHM13636.1"/>
    </source>
</evidence>
<keyword evidence="2" id="KW-0238">DNA-binding</keyword>
<reference evidence="6" key="1">
    <citation type="submission" date="2016-11" db="EMBL/GenBank/DDBJ databases">
        <authorList>
            <person name="Varghese N."/>
            <person name="Submissions S."/>
        </authorList>
    </citation>
    <scope>NUCLEOTIDE SEQUENCE [LARGE SCALE GENOMIC DNA]</scope>
    <source>
        <strain evidence="6">DSM 1811</strain>
    </source>
</reference>
<evidence type="ECO:0000256" key="1">
    <source>
        <dbReference type="ARBA" id="ARBA00023015"/>
    </source>
</evidence>
<dbReference type="GO" id="GO:0003700">
    <property type="term" value="F:DNA-binding transcription factor activity"/>
    <property type="evidence" value="ECO:0007669"/>
    <property type="project" value="InterPro"/>
</dbReference>
<dbReference type="PANTHER" id="PTHR38445">
    <property type="entry name" value="HTH-TYPE TRANSCRIPTIONAL REPRESSOR YTRA"/>
    <property type="match status" value="1"/>
</dbReference>
<keyword evidence="3" id="KW-0804">Transcription</keyword>
<dbReference type="CDD" id="cd07377">
    <property type="entry name" value="WHTH_GntR"/>
    <property type="match status" value="1"/>
</dbReference>
<protein>
    <submittedName>
        <fullName evidence="5">Transcriptional regulator, GntR family</fullName>
    </submittedName>
</protein>
<dbReference type="SUPFAM" id="SSF53822">
    <property type="entry name" value="Periplasmic binding protein-like I"/>
    <property type="match status" value="1"/>
</dbReference>
<dbReference type="Proteomes" id="UP000184121">
    <property type="component" value="Unassembled WGS sequence"/>
</dbReference>
<proteinExistence type="predicted"/>
<dbReference type="InterPro" id="IPR036390">
    <property type="entry name" value="WH_DNA-bd_sf"/>
</dbReference>
<dbReference type="STRING" id="29534.SAMN05444366_2480"/>
<evidence type="ECO:0000256" key="3">
    <source>
        <dbReference type="ARBA" id="ARBA00023163"/>
    </source>
</evidence>
<dbReference type="PANTHER" id="PTHR38445:SF10">
    <property type="entry name" value="GNTR-FAMILY TRANSCRIPTIONAL REGULATOR"/>
    <property type="match status" value="1"/>
</dbReference>
<dbReference type="PROSITE" id="PS50949">
    <property type="entry name" value="HTH_GNTR"/>
    <property type="match status" value="1"/>
</dbReference>
<dbReference type="OrthoDB" id="742238at2"/>